<proteinExistence type="predicted"/>
<dbReference type="Proteomes" id="UP001153331">
    <property type="component" value="Unassembled WGS sequence"/>
</dbReference>
<sequence>MHVYVCSDPPPSRFSTPAECSSNVDYEIRQHWALDTPGTNESKMAVQVDGNLSTILLSQVGVEPLPVAGTVAQTYYGFNTTGRAYLQDSSIISFLHSTPIEYPAFAEWTSNAPSRSDLTWQREFIPNNSPGIRDTGTVMRALLPVKDATERSRITDYQGIGTVLDTRVVCVRPKLVRVIFSTGEGYRLIGQVDVDVEPRGFMREVETNQSSNLAASFDCSFSAVATTTRVESWTWPLAICSGKYLAYEQGIYSVLSTAGQEEIGKSYIIVNATLADAVTTLDESDVWVSTTLSANDSSTHVVTVQITLCMTAFDALELELHATRRIPILPEPRISWDISKGAYDTKAVLQQLGADRSPEERGLFKLEPRSWEWVNRTKSYLGSSGRYATTDALYKVRDNVYNTMVNKAQYAVFSRMARSTGNPALALQAYFTTLCAIAYRDRMNTFDIAAPSTLVTLVQATRPLGWTGFIIVIGAVCFHLVLVVLAAVLFYRAGKLASMGNAWAAVSQLLGPATDPWIRDANTVDDRTVNKWLKSCGKNDTWVQLEEMDGRALVVGKDKSQ</sequence>
<gene>
    <name evidence="1" type="ORF">OPT61_g612</name>
</gene>
<comment type="caution">
    <text evidence="1">The sequence shown here is derived from an EMBL/GenBank/DDBJ whole genome shotgun (WGS) entry which is preliminary data.</text>
</comment>
<name>A0ACC2ITP6_9PLEO</name>
<organism evidence="1 2">
    <name type="scientific">Boeremia exigua</name>
    <dbReference type="NCBI Taxonomy" id="749465"/>
    <lineage>
        <taxon>Eukaryota</taxon>
        <taxon>Fungi</taxon>
        <taxon>Dikarya</taxon>
        <taxon>Ascomycota</taxon>
        <taxon>Pezizomycotina</taxon>
        <taxon>Dothideomycetes</taxon>
        <taxon>Pleosporomycetidae</taxon>
        <taxon>Pleosporales</taxon>
        <taxon>Pleosporineae</taxon>
        <taxon>Didymellaceae</taxon>
        <taxon>Boeremia</taxon>
    </lineage>
</organism>
<protein>
    <submittedName>
        <fullName evidence="1">Uncharacterized protein</fullName>
    </submittedName>
</protein>
<keyword evidence="2" id="KW-1185">Reference proteome</keyword>
<reference evidence="1" key="1">
    <citation type="submission" date="2022-11" db="EMBL/GenBank/DDBJ databases">
        <title>Genome Sequence of Boeremia exigua.</title>
        <authorList>
            <person name="Buettner E."/>
        </authorList>
    </citation>
    <scope>NUCLEOTIDE SEQUENCE</scope>
    <source>
        <strain evidence="1">CU02</strain>
    </source>
</reference>
<dbReference type="EMBL" id="JAPHNI010000020">
    <property type="protein sequence ID" value="KAJ8118419.1"/>
    <property type="molecule type" value="Genomic_DNA"/>
</dbReference>
<accession>A0ACC2ITP6</accession>
<evidence type="ECO:0000313" key="2">
    <source>
        <dbReference type="Proteomes" id="UP001153331"/>
    </source>
</evidence>
<evidence type="ECO:0000313" key="1">
    <source>
        <dbReference type="EMBL" id="KAJ8118419.1"/>
    </source>
</evidence>